<name>A0ABS7XI49_9FLAO</name>
<reference evidence="2" key="1">
    <citation type="submission" date="2023-07" db="EMBL/GenBank/DDBJ databases">
        <title>Novel species isolated from saline lakes on Tibetan Plateau.</title>
        <authorList>
            <person name="Lu H."/>
        </authorList>
    </citation>
    <scope>NUCLEOTIDE SEQUENCE [LARGE SCALE GENOMIC DNA]</scope>
    <source>
        <strain evidence="2">CAK8W</strain>
    </source>
</reference>
<protein>
    <submittedName>
        <fullName evidence="1">Uncharacterized protein</fullName>
    </submittedName>
</protein>
<keyword evidence="2" id="KW-1185">Reference proteome</keyword>
<evidence type="ECO:0000313" key="2">
    <source>
        <dbReference type="Proteomes" id="UP001199314"/>
    </source>
</evidence>
<proteinExistence type="predicted"/>
<accession>A0ABS7XI49</accession>
<sequence>MIHFFSEFDAANLMPLEFITSRQNHEIGKAITLGFRPEDLRIKPSTRD</sequence>
<organism evidence="1 2">
    <name type="scientific">Psychroflexus longus</name>
    <dbReference type="NCBI Taxonomy" id="2873596"/>
    <lineage>
        <taxon>Bacteria</taxon>
        <taxon>Pseudomonadati</taxon>
        <taxon>Bacteroidota</taxon>
        <taxon>Flavobacteriia</taxon>
        <taxon>Flavobacteriales</taxon>
        <taxon>Flavobacteriaceae</taxon>
        <taxon>Psychroflexus</taxon>
    </lineage>
</organism>
<comment type="caution">
    <text evidence="1">The sequence shown here is derived from an EMBL/GenBank/DDBJ whole genome shotgun (WGS) entry which is preliminary data.</text>
</comment>
<dbReference type="Proteomes" id="UP001199314">
    <property type="component" value="Unassembled WGS sequence"/>
</dbReference>
<dbReference type="EMBL" id="JAIQZE010000004">
    <property type="protein sequence ID" value="MBZ9778405.1"/>
    <property type="molecule type" value="Genomic_DNA"/>
</dbReference>
<evidence type="ECO:0000313" key="1">
    <source>
        <dbReference type="EMBL" id="MBZ9778405.1"/>
    </source>
</evidence>
<dbReference type="RefSeq" id="WP_224460760.1">
    <property type="nucleotide sequence ID" value="NZ_JAIQZE010000004.1"/>
</dbReference>
<gene>
    <name evidence="1" type="ORF">LB452_05655</name>
</gene>